<dbReference type="CDD" id="cd00077">
    <property type="entry name" value="HDc"/>
    <property type="match status" value="2"/>
</dbReference>
<dbReference type="Pfam" id="PF01966">
    <property type="entry name" value="HD"/>
    <property type="match status" value="1"/>
</dbReference>
<dbReference type="Gene3D" id="1.10.3210.10">
    <property type="entry name" value="Hypothetical protein af1432"/>
    <property type="match status" value="2"/>
</dbReference>
<gene>
    <name evidence="3" type="ORF">IPJ48_20920</name>
</gene>
<evidence type="ECO:0000259" key="2">
    <source>
        <dbReference type="PROSITE" id="PS51832"/>
    </source>
</evidence>
<dbReference type="PROSITE" id="PS51832">
    <property type="entry name" value="HD_GYP"/>
    <property type="match status" value="1"/>
</dbReference>
<dbReference type="GO" id="GO:0008081">
    <property type="term" value="F:phosphoric diester hydrolase activity"/>
    <property type="evidence" value="ECO:0007669"/>
    <property type="project" value="UniProtKB-ARBA"/>
</dbReference>
<dbReference type="PANTHER" id="PTHR43155">
    <property type="entry name" value="CYCLIC DI-GMP PHOSPHODIESTERASE PA4108-RELATED"/>
    <property type="match status" value="1"/>
</dbReference>
<dbReference type="Proteomes" id="UP000886602">
    <property type="component" value="Unassembled WGS sequence"/>
</dbReference>
<accession>A0A9D7FG51</accession>
<dbReference type="EMBL" id="JADJNC010000067">
    <property type="protein sequence ID" value="MBK7425338.1"/>
    <property type="molecule type" value="Genomic_DNA"/>
</dbReference>
<sequence>MKINLQRTITSLTNALDFVGTDEYHHGKRVALMAVAIANEMNWSQPRCERMLYAGMLHDCGVSRTKEHRALTETLEWEGAQQHCRRGADFLAACPPLAGFSSIVLWHHTRWERLLLEDLDDDLRLETNLVFLADRADVLLAPYFIGPVLKNEILWEYPGIIERIAGLGGTLFAPVLVEAFRRAAARESFWLAMDPSYIEDQIEEHLNRGQPVELGTADTLAIAGMFAHTVDAKSSYTLEHSTRVARIARHLAQASGIRGEHLDQVEIAGLLHDIGKLRVPEEIIDKPGTLTREERAFVMRHSYDTGHILRKVFPGQPIADWASMHHENLLGTGYPFHSQASEIPLEARLISVADIFQALSQERPYRGHIAKSEVMSRLDSLSAQGRIDPEMVKLLHSQLDRCYALAVDPDEQSPRATACG</sequence>
<protein>
    <submittedName>
        <fullName evidence="3">HD domain-containing protein</fullName>
    </submittedName>
</protein>
<comment type="caution">
    <text evidence="3">The sequence shown here is derived from an EMBL/GenBank/DDBJ whole genome shotgun (WGS) entry which is preliminary data.</text>
</comment>
<name>A0A9D7FG51_9RHOO</name>
<evidence type="ECO:0000313" key="3">
    <source>
        <dbReference type="EMBL" id="MBK7425338.1"/>
    </source>
</evidence>
<dbReference type="InterPro" id="IPR006674">
    <property type="entry name" value="HD_domain"/>
</dbReference>
<feature type="domain" description="HD-GYP" evidence="2">
    <location>
        <begin position="215"/>
        <end position="411"/>
    </location>
</feature>
<reference evidence="3" key="1">
    <citation type="submission" date="2020-10" db="EMBL/GenBank/DDBJ databases">
        <title>Connecting structure to function with the recovery of over 1000 high-quality activated sludge metagenome-assembled genomes encoding full-length rRNA genes using long-read sequencing.</title>
        <authorList>
            <person name="Singleton C.M."/>
            <person name="Petriglieri F."/>
            <person name="Kristensen J.M."/>
            <person name="Kirkegaard R.H."/>
            <person name="Michaelsen T.Y."/>
            <person name="Andersen M.H."/>
            <person name="Karst S.M."/>
            <person name="Dueholm M.S."/>
            <person name="Nielsen P.H."/>
            <person name="Albertsen M."/>
        </authorList>
    </citation>
    <scope>NUCLEOTIDE SEQUENCE</scope>
    <source>
        <strain evidence="3">EsbW_18-Q3-R4-48_MAXAC.044</strain>
    </source>
</reference>
<dbReference type="NCBIfam" id="TIGR00277">
    <property type="entry name" value="HDIG"/>
    <property type="match status" value="1"/>
</dbReference>
<dbReference type="InterPro" id="IPR006675">
    <property type="entry name" value="HDIG_dom"/>
</dbReference>
<dbReference type="InterPro" id="IPR037522">
    <property type="entry name" value="HD_GYP_dom"/>
</dbReference>
<dbReference type="InterPro" id="IPR003607">
    <property type="entry name" value="HD/PDEase_dom"/>
</dbReference>
<dbReference type="AlphaFoldDB" id="A0A9D7FG51"/>
<dbReference type="Pfam" id="PF13487">
    <property type="entry name" value="HD_5"/>
    <property type="match status" value="1"/>
</dbReference>
<dbReference type="PROSITE" id="PS51831">
    <property type="entry name" value="HD"/>
    <property type="match status" value="1"/>
</dbReference>
<feature type="domain" description="HD" evidence="1">
    <location>
        <begin position="237"/>
        <end position="359"/>
    </location>
</feature>
<organism evidence="3 4">
    <name type="scientific">Candidatus Propionivibrio dominans</name>
    <dbReference type="NCBI Taxonomy" id="2954373"/>
    <lineage>
        <taxon>Bacteria</taxon>
        <taxon>Pseudomonadati</taxon>
        <taxon>Pseudomonadota</taxon>
        <taxon>Betaproteobacteria</taxon>
        <taxon>Rhodocyclales</taxon>
        <taxon>Rhodocyclaceae</taxon>
        <taxon>Propionivibrio</taxon>
    </lineage>
</organism>
<evidence type="ECO:0000259" key="1">
    <source>
        <dbReference type="PROSITE" id="PS51831"/>
    </source>
</evidence>
<proteinExistence type="predicted"/>
<evidence type="ECO:0000313" key="4">
    <source>
        <dbReference type="Proteomes" id="UP000886602"/>
    </source>
</evidence>
<dbReference type="PANTHER" id="PTHR43155:SF1">
    <property type="entry name" value="3'3'-CGAMP-SPECIFIC PHOSPHODIESTERASE 1"/>
    <property type="match status" value="1"/>
</dbReference>
<dbReference type="SMART" id="SM00471">
    <property type="entry name" value="HDc"/>
    <property type="match status" value="2"/>
</dbReference>
<dbReference type="SUPFAM" id="SSF109604">
    <property type="entry name" value="HD-domain/PDEase-like"/>
    <property type="match status" value="2"/>
</dbReference>